<organism evidence="3 4">
    <name type="scientific">Paractinoplanes ferrugineus</name>
    <dbReference type="NCBI Taxonomy" id="113564"/>
    <lineage>
        <taxon>Bacteria</taxon>
        <taxon>Bacillati</taxon>
        <taxon>Actinomycetota</taxon>
        <taxon>Actinomycetes</taxon>
        <taxon>Micromonosporales</taxon>
        <taxon>Micromonosporaceae</taxon>
        <taxon>Paractinoplanes</taxon>
    </lineage>
</organism>
<keyword evidence="4" id="KW-1185">Reference proteome</keyword>
<evidence type="ECO:0000256" key="2">
    <source>
        <dbReference type="SAM" id="Phobius"/>
    </source>
</evidence>
<evidence type="ECO:0000313" key="4">
    <source>
        <dbReference type="Proteomes" id="UP000598174"/>
    </source>
</evidence>
<dbReference type="RefSeq" id="WP_239118621.1">
    <property type="nucleotide sequence ID" value="NZ_BAAABP010000044.1"/>
</dbReference>
<accession>A0A919ME84</accession>
<keyword evidence="2" id="KW-0812">Transmembrane</keyword>
<sequence length="243" mass="25721">MSTTTLHPGLDIPGVDASDRGARPAGMDLVQLRRFPWAVRAALVLGVAASVSANILHARDNPIAQTIAAWPPLALMLTVELISRVPIYRRMLAAVRLLATASIAAYVSCFHMAAVVAEFGEHQPNPYLLPVSVDGLIVVASVSLVELAGRVRTIRNEHSPAQRARPAPAHLPRPPEVETQSVEDRATTSATRTSATESVITPHATPPSATATPPAPPDTPPAEPPIEPLSSEQPLADEPEDSK</sequence>
<protein>
    <recommendedName>
        <fullName evidence="5">DUF2637 domain-containing protein</fullName>
    </recommendedName>
</protein>
<dbReference type="EMBL" id="BOMM01000092">
    <property type="protein sequence ID" value="GIE16606.1"/>
    <property type="molecule type" value="Genomic_DNA"/>
</dbReference>
<feature type="transmembrane region" description="Helical" evidence="2">
    <location>
        <begin position="94"/>
        <end position="115"/>
    </location>
</feature>
<name>A0A919ME84_9ACTN</name>
<dbReference type="AlphaFoldDB" id="A0A919ME84"/>
<keyword evidence="2" id="KW-1133">Transmembrane helix</keyword>
<feature type="transmembrane region" description="Helical" evidence="2">
    <location>
        <begin position="63"/>
        <end position="82"/>
    </location>
</feature>
<evidence type="ECO:0000256" key="1">
    <source>
        <dbReference type="SAM" id="MobiDB-lite"/>
    </source>
</evidence>
<feature type="compositionally biased region" description="Low complexity" evidence="1">
    <location>
        <begin position="187"/>
        <end position="212"/>
    </location>
</feature>
<evidence type="ECO:0000313" key="3">
    <source>
        <dbReference type="EMBL" id="GIE16606.1"/>
    </source>
</evidence>
<gene>
    <name evidence="3" type="ORF">Afe05nite_84460</name>
</gene>
<keyword evidence="2" id="KW-0472">Membrane</keyword>
<proteinExistence type="predicted"/>
<reference evidence="3" key="1">
    <citation type="submission" date="2021-01" db="EMBL/GenBank/DDBJ databases">
        <title>Whole genome shotgun sequence of Actinoplanes ferrugineus NBRC 15555.</title>
        <authorList>
            <person name="Komaki H."/>
            <person name="Tamura T."/>
        </authorList>
    </citation>
    <scope>NUCLEOTIDE SEQUENCE</scope>
    <source>
        <strain evidence="3">NBRC 15555</strain>
    </source>
</reference>
<feature type="transmembrane region" description="Helical" evidence="2">
    <location>
        <begin position="127"/>
        <end position="148"/>
    </location>
</feature>
<dbReference type="Proteomes" id="UP000598174">
    <property type="component" value="Unassembled WGS sequence"/>
</dbReference>
<evidence type="ECO:0008006" key="5">
    <source>
        <dbReference type="Google" id="ProtNLM"/>
    </source>
</evidence>
<comment type="caution">
    <text evidence="3">The sequence shown here is derived from an EMBL/GenBank/DDBJ whole genome shotgun (WGS) entry which is preliminary data.</text>
</comment>
<feature type="compositionally biased region" description="Pro residues" evidence="1">
    <location>
        <begin position="213"/>
        <end position="227"/>
    </location>
</feature>
<feature type="transmembrane region" description="Helical" evidence="2">
    <location>
        <begin position="37"/>
        <end position="57"/>
    </location>
</feature>
<feature type="region of interest" description="Disordered" evidence="1">
    <location>
        <begin position="156"/>
        <end position="243"/>
    </location>
</feature>
<dbReference type="InterPro" id="IPR021235">
    <property type="entry name" value="DUF2637"/>
</dbReference>
<dbReference type="Pfam" id="PF10935">
    <property type="entry name" value="DUF2637"/>
    <property type="match status" value="1"/>
</dbReference>